<keyword evidence="1" id="KW-0812">Transmembrane</keyword>
<proteinExistence type="predicted"/>
<dbReference type="AlphaFoldDB" id="M1WW67"/>
<dbReference type="Proteomes" id="UP000011724">
    <property type="component" value="Chromosome"/>
</dbReference>
<dbReference type="eggNOG" id="ENOG503182Y">
    <property type="taxonomic scope" value="Bacteria"/>
</dbReference>
<evidence type="ECO:0000313" key="3">
    <source>
        <dbReference type="Proteomes" id="UP000011724"/>
    </source>
</evidence>
<name>M1WW67_PSEP2</name>
<keyword evidence="1" id="KW-0472">Membrane</keyword>
<dbReference type="KEGG" id="dpi:BN4_11728"/>
<dbReference type="RefSeq" id="WP_015415007.1">
    <property type="nucleotide sequence ID" value="NC_020409.1"/>
</dbReference>
<dbReference type="STRING" id="1322246.BN4_11728"/>
<keyword evidence="1" id="KW-1133">Transmembrane helix</keyword>
<dbReference type="BioCyc" id="DPIE1322246:BN4_RS08670-MONOMER"/>
<protein>
    <submittedName>
        <fullName evidence="2">Uncharacterized protein</fullName>
    </submittedName>
</protein>
<feature type="transmembrane region" description="Helical" evidence="1">
    <location>
        <begin position="21"/>
        <end position="38"/>
    </location>
</feature>
<evidence type="ECO:0000313" key="2">
    <source>
        <dbReference type="EMBL" id="CCH48963.1"/>
    </source>
</evidence>
<feature type="transmembrane region" description="Helical" evidence="1">
    <location>
        <begin position="97"/>
        <end position="129"/>
    </location>
</feature>
<dbReference type="HOGENOM" id="CLU_152444_0_0_7"/>
<gene>
    <name evidence="2" type="ordered locus">BN4_11728</name>
</gene>
<dbReference type="PATRIC" id="fig|879567.3.peg.1814"/>
<sequence>MTMTVTPSHLLTLALTRHRRPWNWTLHFMGLVGFALTMAAHSSLLFAASLVLFGAGFFDLNLPEIPENRWIRFVSSAVEWEKNWVAAPWNWYKIRRFIICLFITGITLWALWTRDLAVLALIVAFGYLLHVRRENIDGGIDP</sequence>
<accession>M1WW67</accession>
<evidence type="ECO:0000256" key="1">
    <source>
        <dbReference type="SAM" id="Phobius"/>
    </source>
</evidence>
<dbReference type="EMBL" id="FO203427">
    <property type="protein sequence ID" value="CCH48963.1"/>
    <property type="molecule type" value="Genomic_DNA"/>
</dbReference>
<organism evidence="2 3">
    <name type="scientific">Pseudodesulfovibrio piezophilus (strain DSM 21447 / JCM 15486 / C1TLV30)</name>
    <name type="common">Desulfovibrio piezophilus</name>
    <dbReference type="NCBI Taxonomy" id="1322246"/>
    <lineage>
        <taxon>Bacteria</taxon>
        <taxon>Pseudomonadati</taxon>
        <taxon>Thermodesulfobacteriota</taxon>
        <taxon>Desulfovibrionia</taxon>
        <taxon>Desulfovibrionales</taxon>
        <taxon>Desulfovibrionaceae</taxon>
    </lineage>
</organism>
<keyword evidence="3" id="KW-1185">Reference proteome</keyword>
<reference evidence="2 3" key="1">
    <citation type="journal article" date="2013" name="PLoS ONE">
        <title>The first genomic and proteomic characterization of a deep-sea sulfate reducer: insights into the piezophilic lifestyle of Desulfovibrio piezophilus.</title>
        <authorList>
            <person name="Pradel N."/>
            <person name="Ji B."/>
            <person name="Gimenez G."/>
            <person name="Talla E."/>
            <person name="Lenoble P."/>
            <person name="Garel M."/>
            <person name="Tamburini C."/>
            <person name="Fourquet P."/>
            <person name="Lebrun R."/>
            <person name="Bertin P."/>
            <person name="Denis Y."/>
            <person name="Pophillat M."/>
            <person name="Barbe V."/>
            <person name="Ollivier B."/>
            <person name="Dolla A."/>
        </authorList>
    </citation>
    <scope>NUCLEOTIDE SEQUENCE [LARGE SCALE GENOMIC DNA]</scope>
    <source>
        <strain evidence="3">DSM 10523 / SB164P1</strain>
    </source>
</reference>
<reference evidence="3" key="2">
    <citation type="journal article" date="2013" name="Stand. Genomic Sci.">
        <title>Complete genome sequence of Desulfocapsa sulfexigens, a marine deltaproteobacterium specialized in disproportionating inorganic sulfur compounds.</title>
        <authorList>
            <person name="Finster K.W."/>
            <person name="Kjeldsen K.U."/>
            <person name="Kube M."/>
            <person name="Reinhardt R."/>
            <person name="Mussmann M."/>
            <person name="Amann R."/>
            <person name="Schreiber L."/>
        </authorList>
    </citation>
    <scope>NUCLEOTIDE SEQUENCE [LARGE SCALE GENOMIC DNA]</scope>
    <source>
        <strain evidence="3">DSM 10523 / SB164P1</strain>
    </source>
</reference>